<protein>
    <submittedName>
        <fullName evidence="1">Uncharacterized protein</fullName>
    </submittedName>
</protein>
<accession>A0AAU8MLF9</accession>
<evidence type="ECO:0000313" key="1">
    <source>
        <dbReference type="EMBL" id="XCO72142.1"/>
    </source>
</evidence>
<name>A0AAU8MLF9_9RICK</name>
<gene>
    <name evidence="1" type="ORF">ABS251_03045</name>
</gene>
<organism evidence="1">
    <name type="scientific">Wolbachia endosymbiont of Ephestia elutella</name>
    <dbReference type="NCBI Taxonomy" id="3231696"/>
    <lineage>
        <taxon>Bacteria</taxon>
        <taxon>Pseudomonadati</taxon>
        <taxon>Pseudomonadota</taxon>
        <taxon>Alphaproteobacteria</taxon>
        <taxon>Rickettsiales</taxon>
        <taxon>Anaplasmataceae</taxon>
        <taxon>Wolbachieae</taxon>
        <taxon>Wolbachia</taxon>
    </lineage>
</organism>
<dbReference type="AlphaFoldDB" id="A0AAU8MLF9"/>
<dbReference type="EMBL" id="CP159923">
    <property type="protein sequence ID" value="XCO72142.1"/>
    <property type="molecule type" value="Genomic_DNA"/>
</dbReference>
<proteinExistence type="predicted"/>
<reference evidence="1" key="1">
    <citation type="submission" date="2024-06" db="EMBL/GenBank/DDBJ databases">
        <authorList>
            <person name="Al-Khalidi N."/>
            <person name="Al-Zurfi S.M."/>
            <person name="Lahuf A."/>
        </authorList>
    </citation>
    <scope>NUCLEOTIDE SEQUENCE</scope>
    <source>
        <strain evidence="1">Karbala-1</strain>
    </source>
</reference>
<sequence>MPSNVKPLELVQLLLMRNKSKDEFLDFQKRFQSFINQSPSFLHSVGKPGFFPSFFFGMFATVLDTELATKIGIKKLHFRFDDNRTLKIAILTNEGLKCITMSDQVDGNMHLKFSQGELEKIAQKWKMGAEFDKLEKEEHEITITGKEVKYGKVDPAFSKKTDYSQKGFTEIEKDRDQQDLESLISKLSNQDFEEVKKNARRMFNYITNVYKKYEKETLFSGKESSHHGFLAGFLINFKYRFHLKLYLELFAGKGYADIILLVRGSDKSLSSIPIIIELKAGTGEISTVIKALKQAQDYVKGSFSNSIRMITIANEAICVGLNFDMVHHENVKIDVENFLSREGNSVIEKLLGTEAANAEVIRTQLEYLYYGIVWSNGGSDNINYVSRMILGQLVLISNIIKREKLGKHIFIYDQNDKMVTGSQKRPEAAKESIEDCVTTIVLTLGKKVLILNINEKNEFALRVPDNKGIPIENIRRIQNVNDIKIQEITCNLYSTPSNKNPFDQYCNKNKGITVNTYDSLDKYKRGKEILQGNFTRIVENKKFKAALSKAIESGKYDDYKKLFEEISHILHPFKSLISNEATFQAVLHGLFSSYGEDNIKVITEFQIGGGEKLDVILVINATDQKKEYPPVGIELKFAKKGELDKKEKDAKDQLKRYKEGEAYKVITDAGKVKLIYAVFNKGATDEGSLIKIGNEFVEVDVRHSSVVAFGQQPGILQQPYVKQAGLSRAVNQ</sequence>